<protein>
    <submittedName>
        <fullName evidence="2">Error-prone DNA polymerase</fullName>
        <ecNumber evidence="2">2.7.7.7</ecNumber>
    </submittedName>
</protein>
<accession>F3FNG6</accession>
<gene>
    <name evidence="2" type="primary">dnaE2</name>
    <name evidence="2" type="ORF">PSYJA_23378</name>
</gene>
<name>F3FNG6_PSESX</name>
<dbReference type="PANTHER" id="PTHR32294">
    <property type="entry name" value="DNA POLYMERASE III SUBUNIT ALPHA"/>
    <property type="match status" value="1"/>
</dbReference>
<dbReference type="GO" id="GO:0006260">
    <property type="term" value="P:DNA replication"/>
    <property type="evidence" value="ECO:0007669"/>
    <property type="project" value="InterPro"/>
</dbReference>
<sequence>MTSEYAELHCLSNFSFQRGASSARELFERALRHGYKALAITDECTLAGIVRAWQASKSTGLPLIVGSEMHIENGPKVVLLVENQAGYEALCTLITVARRRAKKGEYRVLREDFEPAPDWLLALWLPDLDGDAQACLADGRWLRERFTERLWLGVGLHRGPDDEQRLADLLALAQSLGIPA</sequence>
<dbReference type="GO" id="GO:0003887">
    <property type="term" value="F:DNA-directed DNA polymerase activity"/>
    <property type="evidence" value="ECO:0007669"/>
    <property type="project" value="UniProtKB-EC"/>
</dbReference>
<dbReference type="Proteomes" id="UP000004471">
    <property type="component" value="Unassembled WGS sequence"/>
</dbReference>
<dbReference type="EC" id="2.7.7.7" evidence="2"/>
<dbReference type="InterPro" id="IPR004013">
    <property type="entry name" value="PHP_dom"/>
</dbReference>
<evidence type="ECO:0000313" key="2">
    <source>
        <dbReference type="EMBL" id="EGH31752.1"/>
    </source>
</evidence>
<dbReference type="HOGENOM" id="CLU_102784_0_0_6"/>
<feature type="domain" description="Polymerase/histidinol phosphatase N-terminal" evidence="1">
    <location>
        <begin position="6"/>
        <end position="73"/>
    </location>
</feature>
<reference evidence="2 3" key="1">
    <citation type="journal article" date="2011" name="PLoS Pathog.">
        <title>Dynamic evolution of pathogenicity revealed by sequencing and comparative genomics of 19 Pseudomonas syringae isolates.</title>
        <authorList>
            <person name="Baltrus D.A."/>
            <person name="Nishimura M.T."/>
            <person name="Romanchuk A."/>
            <person name="Chang J.H."/>
            <person name="Mukhtar M.S."/>
            <person name="Cherkis K."/>
            <person name="Roach J."/>
            <person name="Grant S.R."/>
            <person name="Jones C.D."/>
            <person name="Dangl J.L."/>
        </authorList>
    </citation>
    <scope>NUCLEOTIDE SEQUENCE [LARGE SCALE GENOMIC DNA]</scope>
    <source>
        <strain evidence="3">M301072PT</strain>
    </source>
</reference>
<evidence type="ECO:0000313" key="3">
    <source>
        <dbReference type="Proteomes" id="UP000004471"/>
    </source>
</evidence>
<dbReference type="GO" id="GO:0008408">
    <property type="term" value="F:3'-5' exonuclease activity"/>
    <property type="evidence" value="ECO:0007669"/>
    <property type="project" value="InterPro"/>
</dbReference>
<dbReference type="SMART" id="SM00481">
    <property type="entry name" value="POLIIIAc"/>
    <property type="match status" value="1"/>
</dbReference>
<evidence type="ECO:0000259" key="1">
    <source>
        <dbReference type="SMART" id="SM00481"/>
    </source>
</evidence>
<dbReference type="InterPro" id="IPR003141">
    <property type="entry name" value="Pol/His_phosphatase_N"/>
</dbReference>
<keyword evidence="2" id="KW-0808">Transferase</keyword>
<dbReference type="Pfam" id="PF02811">
    <property type="entry name" value="PHP"/>
    <property type="match status" value="1"/>
</dbReference>
<dbReference type="EMBL" id="AEAH01001047">
    <property type="protein sequence ID" value="EGH31752.1"/>
    <property type="molecule type" value="Genomic_DNA"/>
</dbReference>
<keyword evidence="2" id="KW-0548">Nucleotidyltransferase</keyword>
<dbReference type="PANTHER" id="PTHR32294:SF4">
    <property type="entry name" value="ERROR-PRONE DNA POLYMERASE"/>
    <property type="match status" value="1"/>
</dbReference>
<organism evidence="2 3">
    <name type="scientific">Pseudomonas syringae pv. japonica str. M301072</name>
    <dbReference type="NCBI Taxonomy" id="629262"/>
    <lineage>
        <taxon>Bacteria</taxon>
        <taxon>Pseudomonadati</taxon>
        <taxon>Pseudomonadota</taxon>
        <taxon>Gammaproteobacteria</taxon>
        <taxon>Pseudomonadales</taxon>
        <taxon>Pseudomonadaceae</taxon>
        <taxon>Pseudomonas</taxon>
        <taxon>Pseudomonas syringae</taxon>
    </lineage>
</organism>
<dbReference type="AlphaFoldDB" id="F3FNG6"/>
<dbReference type="Gene3D" id="3.20.20.140">
    <property type="entry name" value="Metal-dependent hydrolases"/>
    <property type="match status" value="1"/>
</dbReference>
<comment type="caution">
    <text evidence="2">The sequence shown here is derived from an EMBL/GenBank/DDBJ whole genome shotgun (WGS) entry which is preliminary data.</text>
</comment>
<feature type="non-terminal residue" evidence="2">
    <location>
        <position position="180"/>
    </location>
</feature>
<dbReference type="SUPFAM" id="SSF89550">
    <property type="entry name" value="PHP domain-like"/>
    <property type="match status" value="1"/>
</dbReference>
<dbReference type="InterPro" id="IPR004805">
    <property type="entry name" value="DnaE2/DnaE/PolC"/>
</dbReference>
<dbReference type="InterPro" id="IPR016195">
    <property type="entry name" value="Pol/histidinol_Pase-like"/>
</dbReference>
<proteinExistence type="predicted"/>